<comment type="caution">
    <text evidence="2">The sequence shown here is derived from an EMBL/GenBank/DDBJ whole genome shotgun (WGS) entry which is preliminary data.</text>
</comment>
<feature type="transmembrane region" description="Helical" evidence="1">
    <location>
        <begin position="76"/>
        <end position="97"/>
    </location>
</feature>
<keyword evidence="3" id="KW-1185">Reference proteome</keyword>
<keyword evidence="1" id="KW-0472">Membrane</keyword>
<evidence type="ECO:0000256" key="1">
    <source>
        <dbReference type="SAM" id="Phobius"/>
    </source>
</evidence>
<evidence type="ECO:0000313" key="2">
    <source>
        <dbReference type="EMBL" id="MCZ4549786.1"/>
    </source>
</evidence>
<reference evidence="2" key="1">
    <citation type="submission" date="2022-12" db="EMBL/GenBank/DDBJ databases">
        <authorList>
            <person name="Krivoruchko A.V."/>
            <person name="Elkin A."/>
        </authorList>
    </citation>
    <scope>NUCLEOTIDE SEQUENCE</scope>
    <source>
        <strain evidence="2">IEGM 1388</strain>
    </source>
</reference>
<proteinExistence type="predicted"/>
<dbReference type="RefSeq" id="WP_301570316.1">
    <property type="nucleotide sequence ID" value="NZ_JAPWIE010000002.1"/>
</dbReference>
<keyword evidence="1" id="KW-1133">Transmembrane helix</keyword>
<evidence type="ECO:0008006" key="4">
    <source>
        <dbReference type="Google" id="ProtNLM"/>
    </source>
</evidence>
<feature type="transmembrane region" description="Helical" evidence="1">
    <location>
        <begin position="46"/>
        <end position="64"/>
    </location>
</feature>
<evidence type="ECO:0000313" key="3">
    <source>
        <dbReference type="Proteomes" id="UP001067235"/>
    </source>
</evidence>
<feature type="transmembrane region" description="Helical" evidence="1">
    <location>
        <begin position="21"/>
        <end position="40"/>
    </location>
</feature>
<organism evidence="2 3">
    <name type="scientific">Gordonia rubripertincta</name>
    <name type="common">Rhodococcus corallinus</name>
    <dbReference type="NCBI Taxonomy" id="36822"/>
    <lineage>
        <taxon>Bacteria</taxon>
        <taxon>Bacillati</taxon>
        <taxon>Actinomycetota</taxon>
        <taxon>Actinomycetes</taxon>
        <taxon>Mycobacteriales</taxon>
        <taxon>Gordoniaceae</taxon>
        <taxon>Gordonia</taxon>
    </lineage>
</organism>
<sequence length="98" mass="10376">MTTNDVEKRWNDPAALRSAGLYIAGVVVVAGIWLVVALTVGSGGLAWTFGVTAILLCGGVGALIRAYKAYRRGDSWPIWQGAGWFLFALMLASLGFAT</sequence>
<dbReference type="Proteomes" id="UP001067235">
    <property type="component" value="Unassembled WGS sequence"/>
</dbReference>
<gene>
    <name evidence="2" type="ORF">O4213_07320</name>
</gene>
<keyword evidence="1" id="KW-0812">Transmembrane</keyword>
<name>A0ABT4MS08_GORRU</name>
<protein>
    <recommendedName>
        <fullName evidence="4">DUF2530 domain-containing protein</fullName>
    </recommendedName>
</protein>
<dbReference type="EMBL" id="JAPWIE010000002">
    <property type="protein sequence ID" value="MCZ4549786.1"/>
    <property type="molecule type" value="Genomic_DNA"/>
</dbReference>
<accession>A0ABT4MS08</accession>